<accession>A0ABY8Q3J2</accession>
<keyword evidence="2" id="KW-1185">Reference proteome</keyword>
<reference evidence="1 2" key="1">
    <citation type="submission" date="2023-04" db="EMBL/GenBank/DDBJ databases">
        <title>YMD61, complete Genome.</title>
        <authorList>
            <person name="Zhang J."/>
        </authorList>
    </citation>
    <scope>NUCLEOTIDE SEQUENCE [LARGE SCALE GENOMIC DNA]</scope>
    <source>
        <strain evidence="1 2">YMD61</strain>
    </source>
</reference>
<dbReference type="EMBL" id="CP124535">
    <property type="protein sequence ID" value="WGV15413.1"/>
    <property type="molecule type" value="Genomic_DNA"/>
</dbReference>
<dbReference type="SUPFAM" id="SSF53756">
    <property type="entry name" value="UDP-Glycosyltransferase/glycogen phosphorylase"/>
    <property type="match status" value="1"/>
</dbReference>
<gene>
    <name evidence="1" type="ORF">QF092_14250</name>
</gene>
<protein>
    <submittedName>
        <fullName evidence="1">Uncharacterized protein</fullName>
    </submittedName>
</protein>
<proteinExistence type="predicted"/>
<name>A0ABY8Q3J2_9RHOB</name>
<evidence type="ECO:0000313" key="2">
    <source>
        <dbReference type="Proteomes" id="UP001230978"/>
    </source>
</evidence>
<organism evidence="1 2">
    <name type="scientific">Fuscovulum ytuae</name>
    <dbReference type="NCBI Taxonomy" id="3042299"/>
    <lineage>
        <taxon>Bacteria</taxon>
        <taxon>Pseudomonadati</taxon>
        <taxon>Pseudomonadota</taxon>
        <taxon>Alphaproteobacteria</taxon>
        <taxon>Rhodobacterales</taxon>
        <taxon>Paracoccaceae</taxon>
        <taxon>Fuscovulum</taxon>
    </lineage>
</organism>
<dbReference type="RefSeq" id="WP_281464761.1">
    <property type="nucleotide sequence ID" value="NZ_CP124535.1"/>
</dbReference>
<sequence length="94" mass="10530">MEINSLSRPDFGHHLFVLDEIVRQRMIQNGRSSDEVTITGNPAFDTLLDPALIDAGRRLRAERGRGEQDRVVILSASIPEPERHPFTGEPANPE</sequence>
<evidence type="ECO:0000313" key="1">
    <source>
        <dbReference type="EMBL" id="WGV15413.1"/>
    </source>
</evidence>
<dbReference type="Proteomes" id="UP001230978">
    <property type="component" value="Chromosome"/>
</dbReference>